<name>A0A1B4VDE5_9GAMM</name>
<evidence type="ECO:0000313" key="3">
    <source>
        <dbReference type="Proteomes" id="UP000218899"/>
    </source>
</evidence>
<dbReference type="EMBL" id="AP014936">
    <property type="protein sequence ID" value="BAU47837.1"/>
    <property type="molecule type" value="Genomic_DNA"/>
</dbReference>
<evidence type="ECO:0000313" key="2">
    <source>
        <dbReference type="EMBL" id="BAU47837.1"/>
    </source>
</evidence>
<feature type="transmembrane region" description="Helical" evidence="1">
    <location>
        <begin position="15"/>
        <end position="39"/>
    </location>
</feature>
<evidence type="ECO:0000256" key="1">
    <source>
        <dbReference type="SAM" id="Phobius"/>
    </source>
</evidence>
<dbReference type="KEGG" id="sva:SVA_1262"/>
<accession>A0A1B4VDE5</accession>
<keyword evidence="1" id="KW-1133">Transmembrane helix</keyword>
<dbReference type="AlphaFoldDB" id="A0A1B4VDE5"/>
<keyword evidence="1" id="KW-0812">Transmembrane</keyword>
<reference evidence="2 3" key="1">
    <citation type="submission" date="2015-08" db="EMBL/GenBank/DDBJ databases">
        <title>Complete genome sequence of Sulfurifustis variabilis.</title>
        <authorList>
            <person name="Miura A."/>
            <person name="Kojima H."/>
            <person name="Fukui M."/>
        </authorList>
    </citation>
    <scope>NUCLEOTIDE SEQUENCE [LARGE SCALE GENOMIC DNA]</scope>
    <source>
        <strain evidence="3">skN76</strain>
    </source>
</reference>
<keyword evidence="1" id="KW-0472">Membrane</keyword>
<protein>
    <submittedName>
        <fullName evidence="2">Uncharacterized protein</fullName>
    </submittedName>
</protein>
<keyword evidence="3" id="KW-1185">Reference proteome</keyword>
<gene>
    <name evidence="2" type="ORF">SVA_1262</name>
</gene>
<dbReference type="Proteomes" id="UP000218899">
    <property type="component" value="Chromosome"/>
</dbReference>
<proteinExistence type="predicted"/>
<dbReference type="RefSeq" id="WP_096460308.1">
    <property type="nucleotide sequence ID" value="NZ_AP014936.1"/>
</dbReference>
<dbReference type="OrthoDB" id="7064477at2"/>
<sequence length="193" mass="21956">MNSAITWLQSAPPGAITLLTAIIGALVAVLVVVLTQWILGRRARTELLTSKLEELYLLLNQASSENVDRYEKLVVHLYRAPEETKPLPLDRSTYSLDLHKKIIMYVQLYFPHLKPTHVRMFQSNSAITDILYRAGTGEKPTESEIHAAFGSYGDYLRNMEDEIIQNRAILVKDAVLPRRYKVSDIHVPMPAQR</sequence>
<organism evidence="2 3">
    <name type="scientific">Sulfurifustis variabilis</name>
    <dbReference type="NCBI Taxonomy" id="1675686"/>
    <lineage>
        <taxon>Bacteria</taxon>
        <taxon>Pseudomonadati</taxon>
        <taxon>Pseudomonadota</taxon>
        <taxon>Gammaproteobacteria</taxon>
        <taxon>Acidiferrobacterales</taxon>
        <taxon>Acidiferrobacteraceae</taxon>
        <taxon>Sulfurifustis</taxon>
    </lineage>
</organism>